<reference evidence="2" key="1">
    <citation type="submission" date="2020-09" db="EMBL/GenBank/DDBJ databases">
        <title>Genome-Enabled Discovery of Anthraquinone Biosynthesis in Senna tora.</title>
        <authorList>
            <person name="Kang S.-H."/>
            <person name="Pandey R.P."/>
            <person name="Lee C.-M."/>
            <person name="Sim J.-S."/>
            <person name="Jeong J.-T."/>
            <person name="Choi B.-S."/>
            <person name="Jung M."/>
            <person name="Ginzburg D."/>
            <person name="Zhao K."/>
            <person name="Won S.Y."/>
            <person name="Oh T.-J."/>
            <person name="Yu Y."/>
            <person name="Kim N.-H."/>
            <person name="Lee O.R."/>
            <person name="Lee T.-H."/>
            <person name="Bashyal P."/>
            <person name="Kim T.-S."/>
            <person name="Lee W.-H."/>
            <person name="Kawkins C."/>
            <person name="Kim C.-K."/>
            <person name="Kim J.S."/>
            <person name="Ahn B.O."/>
            <person name="Rhee S.Y."/>
            <person name="Sohng J.K."/>
        </authorList>
    </citation>
    <scope>NUCLEOTIDE SEQUENCE</scope>
    <source>
        <tissue evidence="2">Leaf</tissue>
    </source>
</reference>
<sequence length="57" mass="6288">MPQVLNQKNYTGQWSRFDPHVSCGPTRARTKSWPLHVPAAPAPRKISPPSSGFVDST</sequence>
<feature type="region of interest" description="Disordered" evidence="1">
    <location>
        <begin position="38"/>
        <end position="57"/>
    </location>
</feature>
<proteinExistence type="predicted"/>
<name>A0A834WQF9_9FABA</name>
<organism evidence="2 3">
    <name type="scientific">Senna tora</name>
    <dbReference type="NCBI Taxonomy" id="362788"/>
    <lineage>
        <taxon>Eukaryota</taxon>
        <taxon>Viridiplantae</taxon>
        <taxon>Streptophyta</taxon>
        <taxon>Embryophyta</taxon>
        <taxon>Tracheophyta</taxon>
        <taxon>Spermatophyta</taxon>
        <taxon>Magnoliopsida</taxon>
        <taxon>eudicotyledons</taxon>
        <taxon>Gunneridae</taxon>
        <taxon>Pentapetalae</taxon>
        <taxon>rosids</taxon>
        <taxon>fabids</taxon>
        <taxon>Fabales</taxon>
        <taxon>Fabaceae</taxon>
        <taxon>Caesalpinioideae</taxon>
        <taxon>Cassia clade</taxon>
        <taxon>Senna</taxon>
    </lineage>
</organism>
<dbReference type="Proteomes" id="UP000634136">
    <property type="component" value="Unassembled WGS sequence"/>
</dbReference>
<protein>
    <submittedName>
        <fullName evidence="2">Uncharacterized protein</fullName>
    </submittedName>
</protein>
<dbReference type="EMBL" id="JAAIUW010000005">
    <property type="protein sequence ID" value="KAF7829758.1"/>
    <property type="molecule type" value="Genomic_DNA"/>
</dbReference>
<keyword evidence="3" id="KW-1185">Reference proteome</keyword>
<evidence type="ECO:0000313" key="2">
    <source>
        <dbReference type="EMBL" id="KAF7829758.1"/>
    </source>
</evidence>
<evidence type="ECO:0000313" key="3">
    <source>
        <dbReference type="Proteomes" id="UP000634136"/>
    </source>
</evidence>
<gene>
    <name evidence="2" type="ORF">G2W53_012091</name>
</gene>
<accession>A0A834WQF9</accession>
<comment type="caution">
    <text evidence="2">The sequence shown here is derived from an EMBL/GenBank/DDBJ whole genome shotgun (WGS) entry which is preliminary data.</text>
</comment>
<dbReference type="AlphaFoldDB" id="A0A834WQF9"/>
<feature type="compositionally biased region" description="Polar residues" evidence="1">
    <location>
        <begin position="48"/>
        <end position="57"/>
    </location>
</feature>
<evidence type="ECO:0000256" key="1">
    <source>
        <dbReference type="SAM" id="MobiDB-lite"/>
    </source>
</evidence>